<dbReference type="PANTHER" id="PTHR42884:SF14">
    <property type="entry name" value="NEUROENDOCRINE CONVERTASE 1"/>
    <property type="match status" value="1"/>
</dbReference>
<dbReference type="InterPro" id="IPR022398">
    <property type="entry name" value="Peptidase_S8_His-AS"/>
</dbReference>
<feature type="compositionally biased region" description="Pro residues" evidence="6">
    <location>
        <begin position="266"/>
        <end position="279"/>
    </location>
</feature>
<dbReference type="InterPro" id="IPR036852">
    <property type="entry name" value="Peptidase_S8/S53_dom_sf"/>
</dbReference>
<gene>
    <name evidence="8" type="ORF">KUTeg_017707</name>
</gene>
<dbReference type="Pfam" id="PF00082">
    <property type="entry name" value="Peptidase_S8"/>
    <property type="match status" value="1"/>
</dbReference>
<comment type="caution">
    <text evidence="5">Lacks conserved residue(s) required for the propagation of feature annotation.</text>
</comment>
<dbReference type="InterPro" id="IPR006600">
    <property type="entry name" value="HTH_CenpB_DNA-bd_dom"/>
</dbReference>
<dbReference type="EMBL" id="JARBDR010000903">
    <property type="protein sequence ID" value="KAJ8304124.1"/>
    <property type="molecule type" value="Genomic_DNA"/>
</dbReference>
<feature type="compositionally biased region" description="Low complexity" evidence="6">
    <location>
        <begin position="250"/>
        <end position="265"/>
    </location>
</feature>
<dbReference type="PANTHER" id="PTHR42884">
    <property type="entry name" value="PROPROTEIN CONVERTASE SUBTILISIN/KEXIN-RELATED"/>
    <property type="match status" value="1"/>
</dbReference>
<dbReference type="PROSITE" id="PS51253">
    <property type="entry name" value="HTH_CENPB"/>
    <property type="match status" value="1"/>
</dbReference>
<dbReference type="SUPFAM" id="SSF52743">
    <property type="entry name" value="Subtilisin-like"/>
    <property type="match status" value="2"/>
</dbReference>
<evidence type="ECO:0000313" key="8">
    <source>
        <dbReference type="EMBL" id="KAJ8304124.1"/>
    </source>
</evidence>
<keyword evidence="4" id="KW-0238">DNA-binding</keyword>
<dbReference type="Proteomes" id="UP001217089">
    <property type="component" value="Unassembled WGS sequence"/>
</dbReference>
<evidence type="ECO:0000256" key="6">
    <source>
        <dbReference type="SAM" id="MobiDB-lite"/>
    </source>
</evidence>
<keyword evidence="9" id="KW-1185">Reference proteome</keyword>
<evidence type="ECO:0000259" key="7">
    <source>
        <dbReference type="PROSITE" id="PS51253"/>
    </source>
</evidence>
<comment type="caution">
    <text evidence="8">The sequence shown here is derived from an EMBL/GenBank/DDBJ whole genome shotgun (WGS) entry which is preliminary data.</text>
</comment>
<evidence type="ECO:0000256" key="1">
    <source>
        <dbReference type="ARBA" id="ARBA00022670"/>
    </source>
</evidence>
<keyword evidence="1" id="KW-0645">Protease</keyword>
<feature type="compositionally biased region" description="Low complexity" evidence="6">
    <location>
        <begin position="280"/>
        <end position="325"/>
    </location>
</feature>
<dbReference type="InterPro" id="IPR000209">
    <property type="entry name" value="Peptidase_S8/S53_dom"/>
</dbReference>
<keyword evidence="2" id="KW-0378">Hydrolase</keyword>
<comment type="similarity">
    <text evidence="5">Belongs to the peptidase S8 family.</text>
</comment>
<evidence type="ECO:0000256" key="5">
    <source>
        <dbReference type="PROSITE-ProRule" id="PRU01240"/>
    </source>
</evidence>
<organism evidence="8 9">
    <name type="scientific">Tegillarca granosa</name>
    <name type="common">Malaysian cockle</name>
    <name type="synonym">Anadara granosa</name>
    <dbReference type="NCBI Taxonomy" id="220873"/>
    <lineage>
        <taxon>Eukaryota</taxon>
        <taxon>Metazoa</taxon>
        <taxon>Spiralia</taxon>
        <taxon>Lophotrochozoa</taxon>
        <taxon>Mollusca</taxon>
        <taxon>Bivalvia</taxon>
        <taxon>Autobranchia</taxon>
        <taxon>Pteriomorphia</taxon>
        <taxon>Arcoida</taxon>
        <taxon>Arcoidea</taxon>
        <taxon>Arcidae</taxon>
        <taxon>Tegillarca</taxon>
    </lineage>
</organism>
<evidence type="ECO:0000313" key="9">
    <source>
        <dbReference type="Proteomes" id="UP001217089"/>
    </source>
</evidence>
<protein>
    <recommendedName>
        <fullName evidence="7">HTH CENPB-type domain-containing protein</fullName>
    </recommendedName>
</protein>
<feature type="domain" description="HTH CENPB-type" evidence="7">
    <location>
        <begin position="131"/>
        <end position="206"/>
    </location>
</feature>
<dbReference type="InterPro" id="IPR009057">
    <property type="entry name" value="Homeodomain-like_sf"/>
</dbReference>
<evidence type="ECO:0000256" key="2">
    <source>
        <dbReference type="ARBA" id="ARBA00022801"/>
    </source>
</evidence>
<dbReference type="SUPFAM" id="SSF46689">
    <property type="entry name" value="Homeodomain-like"/>
    <property type="match status" value="1"/>
</dbReference>
<accession>A0ABQ9EHC2</accession>
<feature type="compositionally biased region" description="Polar residues" evidence="6">
    <location>
        <begin position="345"/>
        <end position="355"/>
    </location>
</feature>
<dbReference type="PROSITE" id="PS51892">
    <property type="entry name" value="SUBTILASE"/>
    <property type="match status" value="1"/>
</dbReference>
<reference evidence="8 9" key="1">
    <citation type="submission" date="2022-12" db="EMBL/GenBank/DDBJ databases">
        <title>Chromosome-level genome of Tegillarca granosa.</title>
        <authorList>
            <person name="Kim J."/>
        </authorList>
    </citation>
    <scope>NUCLEOTIDE SEQUENCE [LARGE SCALE GENOMIC DNA]</scope>
    <source>
        <strain evidence="8">Teg-2019</strain>
        <tissue evidence="8">Adductor muscle</tissue>
    </source>
</reference>
<proteinExistence type="inferred from homology"/>
<evidence type="ECO:0000256" key="4">
    <source>
        <dbReference type="ARBA" id="ARBA00023125"/>
    </source>
</evidence>
<sequence length="467" mass="50730">MTLCLSQSFFRHGTRCAGVVAAVANNNECAIGVAFNASIGGIRMLDGDVTDAVEAESLSFRQDYIDIYSASWGPTDNGRTVDGPGPLTWKAFENAINTMIQAQQISLRKASKVYGIPRSTLSDKVNYKTPIKPSKRTILTEAEETRLVGWISEMSRIGFGRTKQELLTTVKNILDKDGRPNPFTDNRPGKDWYYAFVKRHPELSMRTTMQLAKERAIISPEKVNHWFNNFKKYMDEEVKDDRSAQVGKCLLPSSSASPLPSASTSPLPPASTSPLPPASTSPLPSTSTTALPSTTTAPLPSTSTEPLPSTSTITLPSTSTATLPSNQTESEQLCTSNDNKENESEISSNQKPSNTVLSPINTFTSYQSSNAVQPLRDQNSVSPAFEDTTTDIRQSCTEYHSGTSASVAIGAGICALVLEAKVSFWNISKCSYWCWYLCLSLEAKVSFWNITSVAIGAGICVLVLEAK</sequence>
<name>A0ABQ9EHC2_TEGGR</name>
<dbReference type="PROSITE" id="PS00137">
    <property type="entry name" value="SUBTILASE_HIS"/>
    <property type="match status" value="1"/>
</dbReference>
<evidence type="ECO:0000256" key="3">
    <source>
        <dbReference type="ARBA" id="ARBA00022825"/>
    </source>
</evidence>
<feature type="region of interest" description="Disordered" evidence="6">
    <location>
        <begin position="250"/>
        <end position="355"/>
    </location>
</feature>
<feature type="compositionally biased region" description="Polar residues" evidence="6">
    <location>
        <begin position="326"/>
        <end position="337"/>
    </location>
</feature>
<dbReference type="Gene3D" id="3.40.50.200">
    <property type="entry name" value="Peptidase S8/S53 domain"/>
    <property type="match status" value="1"/>
</dbReference>
<keyword evidence="3" id="KW-0720">Serine protease</keyword>